<sequence length="91" mass="9924">MPTTKDAFHAAHNALSTIELYIGFNQGSSDFEKRKSEVETALLLEAQNYQQDAPGRRVLTAMAEAVQGMHLEKAPASLLRQGLPDSKIVIG</sequence>
<dbReference type="RefSeq" id="WP_099875044.1">
    <property type="nucleotide sequence ID" value="NZ_CP024608.1"/>
</dbReference>
<evidence type="ECO:0000313" key="1">
    <source>
        <dbReference type="EMBL" id="ATQ75074.1"/>
    </source>
</evidence>
<name>A0A2D2DJC2_9BURK</name>
<accession>A0A2D2DJC2</accession>
<dbReference type="Proteomes" id="UP000229897">
    <property type="component" value="Chromosome"/>
</dbReference>
<keyword evidence="2" id="KW-1185">Reference proteome</keyword>
<dbReference type="KEGG" id="mass:CR152_11490"/>
<proteinExistence type="predicted"/>
<protein>
    <submittedName>
        <fullName evidence="1">Uncharacterized protein</fullName>
    </submittedName>
</protein>
<dbReference type="AlphaFoldDB" id="A0A2D2DJC2"/>
<organism evidence="1 2">
    <name type="scientific">Massilia violaceinigra</name>
    <dbReference type="NCBI Taxonomy" id="2045208"/>
    <lineage>
        <taxon>Bacteria</taxon>
        <taxon>Pseudomonadati</taxon>
        <taxon>Pseudomonadota</taxon>
        <taxon>Betaproteobacteria</taxon>
        <taxon>Burkholderiales</taxon>
        <taxon>Oxalobacteraceae</taxon>
        <taxon>Telluria group</taxon>
        <taxon>Massilia</taxon>
    </lineage>
</organism>
<reference evidence="1" key="1">
    <citation type="submission" date="2017-10" db="EMBL/GenBank/DDBJ databases">
        <title>Massilia psychrophilum sp. nov., a novel purple-pigmented bacterium isolated from Tianshan glacier, Xinjiang Municipality, China.</title>
        <authorList>
            <person name="Wang H."/>
        </authorList>
    </citation>
    <scope>NUCLEOTIDE SEQUENCE [LARGE SCALE GENOMIC DNA]</scope>
    <source>
        <strain evidence="1">B2</strain>
    </source>
</reference>
<gene>
    <name evidence="1" type="ORF">CR152_11490</name>
</gene>
<dbReference type="EMBL" id="CP024608">
    <property type="protein sequence ID" value="ATQ75074.1"/>
    <property type="molecule type" value="Genomic_DNA"/>
</dbReference>
<evidence type="ECO:0000313" key="2">
    <source>
        <dbReference type="Proteomes" id="UP000229897"/>
    </source>
</evidence>